<protein>
    <submittedName>
        <fullName evidence="1">Uncharacterized protein</fullName>
    </submittedName>
</protein>
<proteinExistence type="predicted"/>
<dbReference type="Proteomes" id="UP000814140">
    <property type="component" value="Unassembled WGS sequence"/>
</dbReference>
<reference evidence="1" key="2">
    <citation type="journal article" date="2022" name="New Phytol.">
        <title>Evolutionary transition to the ectomycorrhizal habit in the genomes of a hyperdiverse lineage of mushroom-forming fungi.</title>
        <authorList>
            <person name="Looney B."/>
            <person name="Miyauchi S."/>
            <person name="Morin E."/>
            <person name="Drula E."/>
            <person name="Courty P.E."/>
            <person name="Kohler A."/>
            <person name="Kuo A."/>
            <person name="LaButti K."/>
            <person name="Pangilinan J."/>
            <person name="Lipzen A."/>
            <person name="Riley R."/>
            <person name="Andreopoulos W."/>
            <person name="He G."/>
            <person name="Johnson J."/>
            <person name="Nolan M."/>
            <person name="Tritt A."/>
            <person name="Barry K.W."/>
            <person name="Grigoriev I.V."/>
            <person name="Nagy L.G."/>
            <person name="Hibbett D."/>
            <person name="Henrissat B."/>
            <person name="Matheny P.B."/>
            <person name="Labbe J."/>
            <person name="Martin F.M."/>
        </authorList>
    </citation>
    <scope>NUCLEOTIDE SEQUENCE</scope>
    <source>
        <strain evidence="1">HHB10654</strain>
    </source>
</reference>
<organism evidence="1 2">
    <name type="scientific">Artomyces pyxidatus</name>
    <dbReference type="NCBI Taxonomy" id="48021"/>
    <lineage>
        <taxon>Eukaryota</taxon>
        <taxon>Fungi</taxon>
        <taxon>Dikarya</taxon>
        <taxon>Basidiomycota</taxon>
        <taxon>Agaricomycotina</taxon>
        <taxon>Agaricomycetes</taxon>
        <taxon>Russulales</taxon>
        <taxon>Auriscalpiaceae</taxon>
        <taxon>Artomyces</taxon>
    </lineage>
</organism>
<evidence type="ECO:0000313" key="1">
    <source>
        <dbReference type="EMBL" id="KAI0065180.1"/>
    </source>
</evidence>
<name>A0ACB8T9H9_9AGAM</name>
<keyword evidence="2" id="KW-1185">Reference proteome</keyword>
<sequence length="1012" mass="110765">MATVDHAPEVTTVPARHPFEAVTTNLMRLGTLSLQDFLRSPALEPPAHDTFLYSASNVAQLGYTDRSLSAEPQAQDKRPAHQLTPLFTLHQVCSQTFGSMDPLKYEIIEEMGKDKKQCILTIARPNGPTRSYATKPEFSRKQEARAAAASIAVEMGALDFIKHGAPEQHLRKGLVLAPLDAPSTLPALAPVIAEENSRVREIEQCCVEWRASRVRPHWVQLSDPRPGGKTGCALRIQLSLHSVRVYSVDTVYSDFAEAKNACAQDAVDDGVLEFIRHGNGQTQPAERNYLNAGDDGEIATPTTLSGISLQGFFESLPRPLPESMDGKSATEINAPSWLNMLVQSARGGRLTIHFIWIVDAKYGLHGAVLRVVRPGECRSFLVDPQFPKRADAKAAVCLMAMSQGIGDYIREVGASLDKKIPADDRRRAHECILPFISTEYLKVWPGKHPEMFEYPKEQDAFGCVMTLKLSEDPSPNEIRTWTVPAEYRTKTDAKIASVLLAFANGAVEFLQFRGEPVPPGYVVILPQAPKRPEVSDSGKKSKKRKTPDNANDAVPRSDVAKRQKVEEKVKIKPPTSLTPLPSSLPPRPAPALIPAPMKAAKPGPTAGFRNNFSHPVSREVDRALVPPRGGGGTHQLRSGHTSDRGVSVAFDLGGPNSGYTPQPWDPRAEQRPVSYYDNYPPRGHADPYPPHAVPPTYAEHHPHYGAYPVERGGEYARLHYEPSEPYATRAQPHYSDSDWHGHAGGYPHSDPQYPSQGPSDYYRQDGYRAPEQRVDPRFVAGYSNPARVWEPGPQAASRAGQTRADWREHDASSAARESQGHRGRNRKPIPVRATSVISSGSASGKPATLSSSGGAAKAMLVPRVGFEEGGKGGKERVEKSRSVSVVKEEPPRAAAPTVSATKELLKQAAPAVDAVKKNREALAAASEKEPKSYKAALVEYCAKASLPTPQFFNSASEGTSDDDKGYKLWIILGNERLELPTTFKLVNDGEERLAKKVLMRLRSKTSESAKEQ</sequence>
<evidence type="ECO:0000313" key="2">
    <source>
        <dbReference type="Proteomes" id="UP000814140"/>
    </source>
</evidence>
<accession>A0ACB8T9H9</accession>
<comment type="caution">
    <text evidence="1">The sequence shown here is derived from an EMBL/GenBank/DDBJ whole genome shotgun (WGS) entry which is preliminary data.</text>
</comment>
<gene>
    <name evidence="1" type="ORF">BV25DRAFT_1822296</name>
</gene>
<dbReference type="EMBL" id="MU277196">
    <property type="protein sequence ID" value="KAI0065180.1"/>
    <property type="molecule type" value="Genomic_DNA"/>
</dbReference>
<reference evidence="1" key="1">
    <citation type="submission" date="2021-03" db="EMBL/GenBank/DDBJ databases">
        <authorList>
            <consortium name="DOE Joint Genome Institute"/>
            <person name="Ahrendt S."/>
            <person name="Looney B.P."/>
            <person name="Miyauchi S."/>
            <person name="Morin E."/>
            <person name="Drula E."/>
            <person name="Courty P.E."/>
            <person name="Chicoki N."/>
            <person name="Fauchery L."/>
            <person name="Kohler A."/>
            <person name="Kuo A."/>
            <person name="Labutti K."/>
            <person name="Pangilinan J."/>
            <person name="Lipzen A."/>
            <person name="Riley R."/>
            <person name="Andreopoulos W."/>
            <person name="He G."/>
            <person name="Johnson J."/>
            <person name="Barry K.W."/>
            <person name="Grigoriev I.V."/>
            <person name="Nagy L."/>
            <person name="Hibbett D."/>
            <person name="Henrissat B."/>
            <person name="Matheny P.B."/>
            <person name="Labbe J."/>
            <person name="Martin F."/>
        </authorList>
    </citation>
    <scope>NUCLEOTIDE SEQUENCE</scope>
    <source>
        <strain evidence="1">HHB10654</strain>
    </source>
</reference>